<keyword evidence="1" id="KW-0677">Repeat</keyword>
<evidence type="ECO:0000259" key="2">
    <source>
        <dbReference type="PROSITE" id="PS50853"/>
    </source>
</evidence>
<sequence>MRNLRGSILLVIISIFFLIIVRLSSVCAIGTDVPMPVDYCAYASDQNITITWKYVCPSGFSCFVEIEEYQSGAWNKIATENAATFTKTFTGQPYGEHRYRMRAKLIYGLITLTSNYTPIFYAYVIKQPSGFTVSVNPPDPIFLTGGSSGLTLKWNPNSNASSVEIWRSKQGSIIFGRIATISAALSSFNDNVDPNTNYSYYIKFIHKDDTNIKDDVSLASAVVSKLSLPATPTNFRANAIDKNILMTWSHTKACDGYKIYRWKTLPTIGWSVIATLDKNTLSYNLTVSEYGQYSFKVTAYNSSGDSPSPPEQEVYSLMKPLGLVATPLSSTSMKLTWSSIDPNATSIRVSYSKDGITYYFLSEFALPRTQIVVESLTPDTKYWFKIIAARWTNWSNSSDPVSEKTLPQGTPPAPPSELIATASSCSKVELSWKDNSLDETGFVIERKEGSGTFGEIATVSSGVNTFDDLTVSPLTTYTYRVRAFNSFGKSVYTDEISVSTPACGILPNPPSDLKVNLVSRAEVHLTWKDNSNDEDSFTLERKTEGTSYSVVKNLSANTIETNDTGLIPGTKYYYRIRTHNTYGFSDYSNEVSVEPPSLTAKPEAPSELSIDQSSCSEVTLNWKDNSVIEENFILERKIEGETYGVISSSISPNTTSYKDNTVEEGKRYYYRIKARNSNGDSEYSNEVSLVIQPCGHPPNAPSNLTLEIASSTEIQIRFQDNSDNEDGFKIERKEPGGTYELIVVLPANLTLYRDSNLQQNKIYYYRVSAYNSYGVSLYSNESSITTPKETTLPSKPTNLIATAISQNEIRVTFTDTSDNEDGFRLERKIFGGSYVETATLPPNTTTFSDKGLQPNTTYYYRVRAYNTKGDSDYSNEANATTLQEVSKVVIRLYIDKLTFYVNDTLKNMDVAPIIKESRTLLPIRYVAEALGANVVWDAIEKKVTITFKETIIELWIDKNLAKVNGEYKLIDPANPKVVPVIIPPGRTMLPIRFIAENLGCDVQWNGELREVKITYPGR</sequence>
<dbReference type="CDD" id="cd00063">
    <property type="entry name" value="FN3"/>
    <property type="match status" value="7"/>
</dbReference>
<feature type="domain" description="Fibronectin type-III" evidence="2">
    <location>
        <begin position="319"/>
        <end position="408"/>
    </location>
</feature>
<dbReference type="PANTHER" id="PTHR13817">
    <property type="entry name" value="TITIN"/>
    <property type="match status" value="1"/>
</dbReference>
<dbReference type="SUPFAM" id="SSF55383">
    <property type="entry name" value="Copper amine oxidase, domain N"/>
    <property type="match status" value="1"/>
</dbReference>
<dbReference type="AlphaFoldDB" id="A0A7U6GDE0"/>
<dbReference type="EMBL" id="AP012051">
    <property type="protein sequence ID" value="BAL80363.1"/>
    <property type="molecule type" value="Genomic_DNA"/>
</dbReference>
<gene>
    <name evidence="3" type="ordered locus">CSE_02370</name>
</gene>
<dbReference type="PANTHER" id="PTHR13817:SF173">
    <property type="entry name" value="FRAZZLED"/>
    <property type="match status" value="1"/>
</dbReference>
<evidence type="ECO:0000313" key="3">
    <source>
        <dbReference type="EMBL" id="BAL80363.1"/>
    </source>
</evidence>
<dbReference type="Pfam" id="PF00041">
    <property type="entry name" value="fn3"/>
    <property type="match status" value="5"/>
</dbReference>
<dbReference type="InterPro" id="IPR036116">
    <property type="entry name" value="FN3_sf"/>
</dbReference>
<dbReference type="RefSeq" id="WP_014452770.1">
    <property type="nucleotide sequence ID" value="NC_017096.1"/>
</dbReference>
<feature type="domain" description="Fibronectin type-III" evidence="2">
    <location>
        <begin position="795"/>
        <end position="884"/>
    </location>
</feature>
<feature type="domain" description="Fibronectin type-III" evidence="2">
    <location>
        <begin position="414"/>
        <end position="503"/>
    </location>
</feature>
<dbReference type="InterPro" id="IPR050964">
    <property type="entry name" value="Striated_Muscle_Regulatory"/>
</dbReference>
<dbReference type="InterPro" id="IPR013783">
    <property type="entry name" value="Ig-like_fold"/>
</dbReference>
<dbReference type="OrthoDB" id="9803616at2"/>
<dbReference type="SUPFAM" id="SSF49265">
    <property type="entry name" value="Fibronectin type III"/>
    <property type="match status" value="4"/>
</dbReference>
<feature type="domain" description="Fibronectin type-III" evidence="2">
    <location>
        <begin position="604"/>
        <end position="694"/>
    </location>
</feature>
<reference evidence="3 4" key="1">
    <citation type="submission" date="2011-01" db="EMBL/GenBank/DDBJ databases">
        <title>Whole genome sequence of Caldisericum exile AZM16c01.</title>
        <authorList>
            <person name="Narita-Yamada S."/>
            <person name="Kawakoshi A."/>
            <person name="Nakamura S."/>
            <person name="Sasagawa M."/>
            <person name="Fukada J."/>
            <person name="Sekine M."/>
            <person name="Kato Y."/>
            <person name="Fukai R."/>
            <person name="Sasaki K."/>
            <person name="Hanamaki A."/>
            <person name="Narita H."/>
            <person name="Konno Y."/>
            <person name="Mori K."/>
            <person name="Yamazaki S."/>
            <person name="Suzuki K."/>
            <person name="Fujita N."/>
        </authorList>
    </citation>
    <scope>NUCLEOTIDE SEQUENCE [LARGE SCALE GENOMIC DNA]</scope>
    <source>
        <strain evidence="4">DSM 21853 / NBRC 104410 / AZM16c01</strain>
    </source>
</reference>
<dbReference type="Proteomes" id="UP000004793">
    <property type="component" value="Chromosome"/>
</dbReference>
<dbReference type="Gene3D" id="3.30.457.10">
    <property type="entry name" value="Copper amine oxidase-like, N-terminal domain"/>
    <property type="match status" value="1"/>
</dbReference>
<feature type="domain" description="Fibronectin type-III" evidence="2">
    <location>
        <begin position="700"/>
        <end position="789"/>
    </location>
</feature>
<dbReference type="Gene3D" id="2.60.40.10">
    <property type="entry name" value="Immunoglobulins"/>
    <property type="match status" value="8"/>
</dbReference>
<name>A0A7U6GDE0_CALEA</name>
<accession>A0A7U6GDE0</accession>
<evidence type="ECO:0000256" key="1">
    <source>
        <dbReference type="ARBA" id="ARBA00022737"/>
    </source>
</evidence>
<dbReference type="InterPro" id="IPR036582">
    <property type="entry name" value="Mao_N_sf"/>
</dbReference>
<dbReference type="InterPro" id="IPR012854">
    <property type="entry name" value="Cu_amine_oxidase-like_N"/>
</dbReference>
<dbReference type="InterPro" id="IPR003961">
    <property type="entry name" value="FN3_dom"/>
</dbReference>
<protein>
    <recommendedName>
        <fullName evidence="2">Fibronectin type-III domain-containing protein</fullName>
    </recommendedName>
</protein>
<feature type="domain" description="Fibronectin type-III" evidence="2">
    <location>
        <begin position="509"/>
        <end position="598"/>
    </location>
</feature>
<evidence type="ECO:0000313" key="4">
    <source>
        <dbReference type="Proteomes" id="UP000004793"/>
    </source>
</evidence>
<dbReference type="Pfam" id="PF07833">
    <property type="entry name" value="Cu_amine_oxidN1"/>
    <property type="match status" value="1"/>
</dbReference>
<proteinExistence type="predicted"/>
<keyword evidence="4" id="KW-1185">Reference proteome</keyword>
<dbReference type="SMART" id="SM00060">
    <property type="entry name" value="FN3"/>
    <property type="match status" value="7"/>
</dbReference>
<organism evidence="3 4">
    <name type="scientific">Caldisericum exile (strain DSM 21853 / NBRC 104410 / AZM16c01)</name>
    <dbReference type="NCBI Taxonomy" id="511051"/>
    <lineage>
        <taxon>Bacteria</taxon>
        <taxon>Pseudomonadati</taxon>
        <taxon>Caldisericota/Cryosericota group</taxon>
        <taxon>Caldisericota</taxon>
        <taxon>Caldisericia</taxon>
        <taxon>Caldisericales</taxon>
        <taxon>Caldisericaceae</taxon>
        <taxon>Caldisericum</taxon>
    </lineage>
</organism>
<dbReference type="KEGG" id="cex:CSE_02370"/>
<dbReference type="PROSITE" id="PS50853">
    <property type="entry name" value="FN3"/>
    <property type="match status" value="6"/>
</dbReference>